<evidence type="ECO:0008006" key="4">
    <source>
        <dbReference type="Google" id="ProtNLM"/>
    </source>
</evidence>
<reference evidence="2" key="1">
    <citation type="submission" date="2024-10" db="EMBL/GenBank/DDBJ databases">
        <authorList>
            <person name="Ryan C."/>
        </authorList>
    </citation>
    <scope>NUCLEOTIDE SEQUENCE [LARGE SCALE GENOMIC DNA]</scope>
</reference>
<gene>
    <name evidence="2" type="ORF">URODEC1_LOCUS101527</name>
</gene>
<evidence type="ECO:0000256" key="1">
    <source>
        <dbReference type="SAM" id="MobiDB-lite"/>
    </source>
</evidence>
<evidence type="ECO:0000313" key="3">
    <source>
        <dbReference type="Proteomes" id="UP001497457"/>
    </source>
</evidence>
<accession>A0ABC9F390</accession>
<feature type="compositionally biased region" description="Polar residues" evidence="1">
    <location>
        <begin position="347"/>
        <end position="361"/>
    </location>
</feature>
<evidence type="ECO:0000313" key="2">
    <source>
        <dbReference type="EMBL" id="CAL5068363.1"/>
    </source>
</evidence>
<proteinExistence type="predicted"/>
<feature type="compositionally biased region" description="Low complexity" evidence="1">
    <location>
        <begin position="284"/>
        <end position="293"/>
    </location>
</feature>
<feature type="compositionally biased region" description="Acidic residues" evidence="1">
    <location>
        <begin position="316"/>
        <end position="337"/>
    </location>
</feature>
<feature type="region of interest" description="Disordered" evidence="1">
    <location>
        <begin position="265"/>
        <end position="404"/>
    </location>
</feature>
<dbReference type="EMBL" id="OZ075115">
    <property type="protein sequence ID" value="CAL5068363.1"/>
    <property type="molecule type" value="Genomic_DNA"/>
</dbReference>
<protein>
    <recommendedName>
        <fullName evidence="4">Aminotransferase-like plant mobile domain-containing protein</fullName>
    </recommendedName>
</protein>
<name>A0ABC9F390_9POAL</name>
<organism evidence="2 3">
    <name type="scientific">Urochloa decumbens</name>
    <dbReference type="NCBI Taxonomy" id="240449"/>
    <lineage>
        <taxon>Eukaryota</taxon>
        <taxon>Viridiplantae</taxon>
        <taxon>Streptophyta</taxon>
        <taxon>Embryophyta</taxon>
        <taxon>Tracheophyta</taxon>
        <taxon>Spermatophyta</taxon>
        <taxon>Magnoliopsida</taxon>
        <taxon>Liliopsida</taxon>
        <taxon>Poales</taxon>
        <taxon>Poaceae</taxon>
        <taxon>PACMAD clade</taxon>
        <taxon>Panicoideae</taxon>
        <taxon>Panicodae</taxon>
        <taxon>Paniceae</taxon>
        <taxon>Melinidinae</taxon>
        <taxon>Urochloa</taxon>
    </lineage>
</organism>
<feature type="compositionally biased region" description="Polar residues" evidence="1">
    <location>
        <begin position="268"/>
        <end position="283"/>
    </location>
</feature>
<dbReference type="AlphaFoldDB" id="A0ABC9F390"/>
<feature type="compositionally biased region" description="Basic residues" evidence="1">
    <location>
        <begin position="389"/>
        <end position="404"/>
    </location>
</feature>
<dbReference type="Proteomes" id="UP001497457">
    <property type="component" value="Chromosome 5rd"/>
</dbReference>
<sequence length="404" mass="45668">MFYDEQHRGKKLEERTQRYAHGALPTYDGESVATVGYLWHNMLNVHGNPVRRYVDYSNALDCLSHSHVTWEPYNREEVQNMELSPCCRMDEEYRRCPPEHIDTNKELHGIDRRKQRGAKDWALKHQGHVNAWNARAGNLVYGGAMHRDGPYQAYLDWLKANTRLKLKVAMDAQHIEDLPSNPEDVFDEYDDLTRKGTQPQWGPLEDYIGLQIGRFANESLQALSVPIGDPDEASRLRAYLQRFHRGCRKIAYKLNYIAPSAQAEAVEPSSSRQLGTSSRGQPTSSSARSGRSGQRLTATRTIGTPRRRGKAAAPRDEDEEEEESDDSQDTTNSEDNDPTFGGPDEIGTSQLPDAPSPTQGSPRPKRVARARDHTDVGSPNVLPTNPGRPRTKKKIYTPNPSRRK</sequence>
<keyword evidence="3" id="KW-1185">Reference proteome</keyword>